<dbReference type="Proteomes" id="UP000887540">
    <property type="component" value="Unplaced"/>
</dbReference>
<evidence type="ECO:0000256" key="1">
    <source>
        <dbReference type="SAM" id="MobiDB-lite"/>
    </source>
</evidence>
<organism evidence="3 4">
    <name type="scientific">Acrobeloides nanus</name>
    <dbReference type="NCBI Taxonomy" id="290746"/>
    <lineage>
        <taxon>Eukaryota</taxon>
        <taxon>Metazoa</taxon>
        <taxon>Ecdysozoa</taxon>
        <taxon>Nematoda</taxon>
        <taxon>Chromadorea</taxon>
        <taxon>Rhabditida</taxon>
        <taxon>Tylenchina</taxon>
        <taxon>Cephalobomorpha</taxon>
        <taxon>Cephaloboidea</taxon>
        <taxon>Cephalobidae</taxon>
        <taxon>Acrobeloides</taxon>
    </lineage>
</organism>
<feature type="compositionally biased region" description="Basic and acidic residues" evidence="1">
    <location>
        <begin position="109"/>
        <end position="118"/>
    </location>
</feature>
<accession>A0A914CLE8</accession>
<evidence type="ECO:0000313" key="4">
    <source>
        <dbReference type="WBParaSite" id="ACRNAN_scaffold116.g20377.t1"/>
    </source>
</evidence>
<feature type="transmembrane region" description="Helical" evidence="2">
    <location>
        <begin position="7"/>
        <end position="29"/>
    </location>
</feature>
<dbReference type="AlphaFoldDB" id="A0A914CLE8"/>
<feature type="compositionally biased region" description="Polar residues" evidence="1">
    <location>
        <begin position="86"/>
        <end position="96"/>
    </location>
</feature>
<keyword evidence="2" id="KW-0812">Transmembrane</keyword>
<name>A0A914CLE8_9BILA</name>
<dbReference type="WBParaSite" id="ACRNAN_scaffold116.g20377.t1">
    <property type="protein sequence ID" value="ACRNAN_scaffold116.g20377.t1"/>
    <property type="gene ID" value="ACRNAN_scaffold116.g20377"/>
</dbReference>
<reference evidence="4" key="1">
    <citation type="submission" date="2022-11" db="UniProtKB">
        <authorList>
            <consortium name="WormBaseParasite"/>
        </authorList>
    </citation>
    <scope>IDENTIFICATION</scope>
</reference>
<keyword evidence="2" id="KW-1133">Transmembrane helix</keyword>
<sequence>MFWGDLAGALPGVFVFGFEGNWSMFYYHYDSTYEPSFGNLIHMTNFVVNAFYILGICIFVSYVVIIFSWAQILRCLRQKEMSTVGGKTTENVTRRPSIQPPPKDNGQLFERRNTVTVS</sequence>
<protein>
    <submittedName>
        <fullName evidence="4">Uncharacterized protein</fullName>
    </submittedName>
</protein>
<feature type="transmembrane region" description="Helical" evidence="2">
    <location>
        <begin position="49"/>
        <end position="72"/>
    </location>
</feature>
<evidence type="ECO:0000256" key="2">
    <source>
        <dbReference type="SAM" id="Phobius"/>
    </source>
</evidence>
<keyword evidence="2" id="KW-0472">Membrane</keyword>
<keyword evidence="3" id="KW-1185">Reference proteome</keyword>
<proteinExistence type="predicted"/>
<evidence type="ECO:0000313" key="3">
    <source>
        <dbReference type="Proteomes" id="UP000887540"/>
    </source>
</evidence>
<feature type="region of interest" description="Disordered" evidence="1">
    <location>
        <begin position="86"/>
        <end position="118"/>
    </location>
</feature>